<accession>A0A060SP79</accession>
<keyword evidence="3" id="KW-1185">Reference proteome</keyword>
<evidence type="ECO:0000313" key="3">
    <source>
        <dbReference type="Proteomes" id="UP000029665"/>
    </source>
</evidence>
<gene>
    <name evidence="2" type="ORF">BN946_scf184751.g4</name>
</gene>
<feature type="compositionally biased region" description="Polar residues" evidence="1">
    <location>
        <begin position="17"/>
        <end position="46"/>
    </location>
</feature>
<dbReference type="AlphaFoldDB" id="A0A060SP79"/>
<organism evidence="2 3">
    <name type="scientific">Pycnoporus cinnabarinus</name>
    <name type="common">Cinnabar-red polypore</name>
    <name type="synonym">Trametes cinnabarina</name>
    <dbReference type="NCBI Taxonomy" id="5643"/>
    <lineage>
        <taxon>Eukaryota</taxon>
        <taxon>Fungi</taxon>
        <taxon>Dikarya</taxon>
        <taxon>Basidiomycota</taxon>
        <taxon>Agaricomycotina</taxon>
        <taxon>Agaricomycetes</taxon>
        <taxon>Polyporales</taxon>
        <taxon>Polyporaceae</taxon>
        <taxon>Trametes</taxon>
    </lineage>
</organism>
<evidence type="ECO:0000256" key="1">
    <source>
        <dbReference type="SAM" id="MobiDB-lite"/>
    </source>
</evidence>
<comment type="caution">
    <text evidence="2">The sequence shown here is derived from an EMBL/GenBank/DDBJ whole genome shotgun (WGS) entry which is preliminary data.</text>
</comment>
<dbReference type="Proteomes" id="UP000029665">
    <property type="component" value="Unassembled WGS sequence"/>
</dbReference>
<reference evidence="2" key="1">
    <citation type="submission" date="2014-01" db="EMBL/GenBank/DDBJ databases">
        <title>The genome of the white-rot fungus Pycnoporus cinnabarinus: a basidiomycete model with a versatile arsenal for lignocellulosic biomass breakdown.</title>
        <authorList>
            <person name="Levasseur A."/>
            <person name="Lomascolo A."/>
            <person name="Ruiz-Duenas F.J."/>
            <person name="Uzan E."/>
            <person name="Piumi F."/>
            <person name="Kues U."/>
            <person name="Ram A.F.J."/>
            <person name="Murat C."/>
            <person name="Haon M."/>
            <person name="Benoit I."/>
            <person name="Arfi Y."/>
            <person name="Chevret D."/>
            <person name="Drula E."/>
            <person name="Kwon M.J."/>
            <person name="Gouret P."/>
            <person name="Lesage-Meessen L."/>
            <person name="Lombard V."/>
            <person name="Mariette J."/>
            <person name="Noirot C."/>
            <person name="Park J."/>
            <person name="Patyshakuliyeva A."/>
            <person name="Wieneger R.A.B."/>
            <person name="Wosten H.A.B."/>
            <person name="Martin F."/>
            <person name="Coutinho P.M."/>
            <person name="de Vries R."/>
            <person name="Martinez A.T."/>
            <person name="Klopp C."/>
            <person name="Pontarotti P."/>
            <person name="Henrissat B."/>
            <person name="Record E."/>
        </authorList>
    </citation>
    <scope>NUCLEOTIDE SEQUENCE [LARGE SCALE GENOMIC DNA]</scope>
    <source>
        <strain evidence="2">BRFM137</strain>
    </source>
</reference>
<sequence length="119" mass="12694">MWTTSEASTLPADQAMDAQTVTAPRQGDHSNGPSSSTLIPDATPSTAPHVAMSAKVAGKKVAIWPPPPPENGVKSKPKDLCARIWAAQNLSGTKKDFDEWYKGISQSAQVKYMKNSPAM</sequence>
<dbReference type="HOGENOM" id="CLU_2062665_0_0_1"/>
<dbReference type="OrthoDB" id="10522215at2759"/>
<name>A0A060SP79_PYCCI</name>
<protein>
    <submittedName>
        <fullName evidence="2">Uncharacterized protein</fullName>
    </submittedName>
</protein>
<proteinExistence type="predicted"/>
<feature type="region of interest" description="Disordered" evidence="1">
    <location>
        <begin position="1"/>
        <end position="55"/>
    </location>
</feature>
<dbReference type="EMBL" id="CCBP010000362">
    <property type="protein sequence ID" value="CDO76312.1"/>
    <property type="molecule type" value="Genomic_DNA"/>
</dbReference>
<evidence type="ECO:0000313" key="2">
    <source>
        <dbReference type="EMBL" id="CDO76312.1"/>
    </source>
</evidence>